<evidence type="ECO:0000256" key="1">
    <source>
        <dbReference type="SAM" id="MobiDB-lite"/>
    </source>
</evidence>
<proteinExistence type="predicted"/>
<comment type="caution">
    <text evidence="2">The sequence shown here is derived from an EMBL/GenBank/DDBJ whole genome shotgun (WGS) entry which is preliminary data.</text>
</comment>
<dbReference type="Proteomes" id="UP001652445">
    <property type="component" value="Unassembled WGS sequence"/>
</dbReference>
<organism evidence="2 3">
    <name type="scientific">Paenibacillus baimaensis</name>
    <dbReference type="NCBI Taxonomy" id="2982185"/>
    <lineage>
        <taxon>Bacteria</taxon>
        <taxon>Bacillati</taxon>
        <taxon>Bacillota</taxon>
        <taxon>Bacilli</taxon>
        <taxon>Bacillales</taxon>
        <taxon>Paenibacillaceae</taxon>
        <taxon>Paenibacillus</taxon>
    </lineage>
</organism>
<dbReference type="EMBL" id="JAOQIO010000094">
    <property type="protein sequence ID" value="MCU6795186.1"/>
    <property type="molecule type" value="Genomic_DNA"/>
</dbReference>
<evidence type="ECO:0008006" key="4">
    <source>
        <dbReference type="Google" id="ProtNLM"/>
    </source>
</evidence>
<keyword evidence="3" id="KW-1185">Reference proteome</keyword>
<dbReference type="RefSeq" id="WP_262686232.1">
    <property type="nucleotide sequence ID" value="NZ_JAOQIO010000094.1"/>
</dbReference>
<gene>
    <name evidence="2" type="ORF">OB236_24060</name>
</gene>
<feature type="compositionally biased region" description="Basic and acidic residues" evidence="1">
    <location>
        <begin position="48"/>
        <end position="68"/>
    </location>
</feature>
<accession>A0ABT2UM76</accession>
<sequence length="254" mass="27829">MMNRFQPKQVIVTSLTLALLLGGTALYTTKQRAYAETLDQAVKPYTSSEHKNEHKKANSGKVTKEHTAQRDFVKGKMPILDEASTILGIDKAALSASLKDKNLVEIAKDKGISEADLIAKLQTERAQKIDEAVLAGKIKAENADKLKANMADHLKFMVNHNGEFNKHSAGKADKKQHKSALPAPDKLAAILGITADELNSETKAGKSLTEIAESKGISKEQLIHQITEQITPWVEKKVDHKRGQTPIKQQPAVN</sequence>
<evidence type="ECO:0000313" key="3">
    <source>
        <dbReference type="Proteomes" id="UP001652445"/>
    </source>
</evidence>
<protein>
    <recommendedName>
        <fullName evidence="4">LysM domain-containing protein</fullName>
    </recommendedName>
</protein>
<feature type="region of interest" description="Disordered" evidence="1">
    <location>
        <begin position="45"/>
        <end position="68"/>
    </location>
</feature>
<evidence type="ECO:0000313" key="2">
    <source>
        <dbReference type="EMBL" id="MCU6795186.1"/>
    </source>
</evidence>
<name>A0ABT2UM76_9BACL</name>
<reference evidence="2 3" key="1">
    <citation type="submission" date="2022-09" db="EMBL/GenBank/DDBJ databases">
        <authorList>
            <person name="Han X.L."/>
            <person name="Wang Q."/>
            <person name="Lu T."/>
        </authorList>
    </citation>
    <scope>NUCLEOTIDE SEQUENCE [LARGE SCALE GENOMIC DNA]</scope>
    <source>
        <strain evidence="2 3">WQ 127069</strain>
    </source>
</reference>